<feature type="compositionally biased region" description="Basic residues" evidence="1">
    <location>
        <begin position="1"/>
        <end position="10"/>
    </location>
</feature>
<dbReference type="AlphaFoldDB" id="A0ABD3TWL0"/>
<evidence type="ECO:0000256" key="1">
    <source>
        <dbReference type="SAM" id="MobiDB-lite"/>
    </source>
</evidence>
<evidence type="ECO:0000313" key="2">
    <source>
        <dbReference type="EMBL" id="KAL3840758.1"/>
    </source>
</evidence>
<feature type="region of interest" description="Disordered" evidence="1">
    <location>
        <begin position="1"/>
        <end position="93"/>
    </location>
</feature>
<proteinExistence type="predicted"/>
<reference evidence="2 3" key="1">
    <citation type="submission" date="2024-12" db="EMBL/GenBank/DDBJ databases">
        <title>The unique morphological basis and parallel evolutionary history of personate flowers in Penstemon.</title>
        <authorList>
            <person name="Depatie T.H."/>
            <person name="Wessinger C.A."/>
        </authorList>
    </citation>
    <scope>NUCLEOTIDE SEQUENCE [LARGE SCALE GENOMIC DNA]</scope>
    <source>
        <strain evidence="2">WTNN_2</strain>
        <tissue evidence="2">Leaf</tissue>
    </source>
</reference>
<comment type="caution">
    <text evidence="2">The sequence shown here is derived from an EMBL/GenBank/DDBJ whole genome shotgun (WGS) entry which is preliminary data.</text>
</comment>
<dbReference type="Proteomes" id="UP001634393">
    <property type="component" value="Unassembled WGS sequence"/>
</dbReference>
<organism evidence="2 3">
    <name type="scientific">Penstemon smallii</name>
    <dbReference type="NCBI Taxonomy" id="265156"/>
    <lineage>
        <taxon>Eukaryota</taxon>
        <taxon>Viridiplantae</taxon>
        <taxon>Streptophyta</taxon>
        <taxon>Embryophyta</taxon>
        <taxon>Tracheophyta</taxon>
        <taxon>Spermatophyta</taxon>
        <taxon>Magnoliopsida</taxon>
        <taxon>eudicotyledons</taxon>
        <taxon>Gunneridae</taxon>
        <taxon>Pentapetalae</taxon>
        <taxon>asterids</taxon>
        <taxon>lamiids</taxon>
        <taxon>Lamiales</taxon>
        <taxon>Plantaginaceae</taxon>
        <taxon>Cheloneae</taxon>
        <taxon>Penstemon</taxon>
    </lineage>
</organism>
<feature type="compositionally biased region" description="Polar residues" evidence="1">
    <location>
        <begin position="62"/>
        <end position="93"/>
    </location>
</feature>
<sequence length="93" mass="10294">MFTRMIKHCTKMVQSDNSNGNSSNHTNLRSSTNSPVHSGKSNYPTSTRSIIQSPHCGLSYPQLASQSSSRSPTQKPNHIQTRPQKFPQCTFSA</sequence>
<dbReference type="EMBL" id="JBJXBP010000003">
    <property type="protein sequence ID" value="KAL3840758.1"/>
    <property type="molecule type" value="Genomic_DNA"/>
</dbReference>
<protein>
    <submittedName>
        <fullName evidence="2">Uncharacterized protein</fullName>
    </submittedName>
</protein>
<name>A0ABD3TWL0_9LAMI</name>
<evidence type="ECO:0000313" key="3">
    <source>
        <dbReference type="Proteomes" id="UP001634393"/>
    </source>
</evidence>
<accession>A0ABD3TWL0</accession>
<gene>
    <name evidence="2" type="ORF">ACJIZ3_025349</name>
</gene>
<keyword evidence="3" id="KW-1185">Reference proteome</keyword>
<feature type="compositionally biased region" description="Polar residues" evidence="1">
    <location>
        <begin position="12"/>
        <end position="52"/>
    </location>
</feature>